<dbReference type="InterPro" id="IPR000219">
    <property type="entry name" value="DH_dom"/>
</dbReference>
<feature type="region of interest" description="Disordered" evidence="1">
    <location>
        <begin position="321"/>
        <end position="422"/>
    </location>
</feature>
<sequence>MAPPIIPSPPPPPLPVKTSPRRPAPPKSVRTPSNASIPTLATTSRLARQPSASSSSNATLVQQSPSPARRPMRSTICPSSSRAPLSIPALDPSQDHHRSDSGRSTGSSRSTATTDSFFLPQHPHVLNRRFKDLPAPPSSSALADAAKQPRTADAPPLGLNIALGSSAAAAAAASLPAAHLYRSQSSVSTTPTSPEEGSGSSLGEAAPADFPALDDDALERKANLKSDQVDPLDDFWQSDYSYARPSLDQARTSLPPLMRSNAPIPPSRSQSLDPFAAPLDMPSAADGAHMSSDDDPTLQKQTPTIGSVTPLVAANLQKLNSQNTSSPPAAPTLTSPVLSSLGGAPTPTKRSDDGRLAAPRATSYKPTLTSTSSDSSVLDHRSQPNKSSSSLSTSSAHENEKATLATASKRSSTSSSSSFRMTLSRQAKTLRNSFMWTPPINAQSQFKGQERVTAASSNPISQASSPSLASPPTPSPPVEAPLPAASASGVARAQHAKPASSDKTSKPNSSRSSQNSVDLQPKQSGTRSRRSDAKMDSAAPVPSTAHSFKPKPPTDYAKLEERPKSRLSSRLTLQNTNWSMKISNLKTKKPADATTSTSTAPTSTSEPYSRAPSRRSKSQASLSSAGTVAPAGTVRAGTRDTGKRASVVQVSERPGSITIGSTPLLTSGRSSTEAQLSPSFAQTFAFLKSQIDSPSQSPPLLATALPALKEAQISALDADLNAEKEVRSPRVVEADPAERGYRAAEEPKTNVARDAVPVPTPQLAQSPTVDGDDAASQAALFDRLADSPEAVYKTLVLPEPKVMPTSQSLGNVSAATGSTSKHLGHKKHISLGSANLISRSARRAAADLDKRDNATPVVNGHVSTRSSFSGALPVFTPVDEENPFFDALTSPLNEHPSHAPASPSADDSMLPTFATATEFFPLTAPTSPVRDRSLASQSTANIVAMTPSAAHDLPQPNRTSLGRRLSGVFDTSKARSARKNMVASPPQSPQIESAPLDALPARAETSLGFYLRNPLRRERKASLKTAAPQSTLSQSRFDTSSTASSSSSKAPASALRKMSSGFKLDRASPADRAETSLGLAPPAIKAGQGFSSSVLAPTKSSLARSVQPSPPSAGVAGRSTVRSASTSSLGTPTSNSLSRSPQRPANPPSSFRRFPAASSRPSVVADGSPTKGSTARTNPFTKAPLSMAKDVASAATSQTGQGAEVGAMPAPSDVRRRRTLSKPVLHPIRTAFADEPRIARPSTAMGFCGGMTTKDRKMSQPTLDMVDDREFLAALEQVRAVQRERIEAQAQEVENKTRLARLGMMSGNHLKTKVSGSMLDDDDLGQPATDGWSATTSTAAKAVQKEASATSPVPEGAAKSRLRHRRSASADSKLGRTQSMSPTFRETEREVDQLQKDIVKAYADKKSPVGPPTSGLEWGVGKASGKLHDGTFVNDDDWKKEVKALFLIRELVQTERSYARHLSSLFAVIIKMPGVAGGSTSGPGSGIKRKSTSNLFAAYSSAYASKTSAQAGPPSHVGLLRTYLPQLIALSNSLVQRVEENPTSAGVGAAFDVLSAQLESTFVGWSAVASEALKEMRATELAKAKSPYKIGLVPLMPRESTEVGASTAEASSSSGSSSPASGLRSTALRMTSLTRPASPVAVDAGPASQADGGATLPAKRSAKRRSTITSTSFIPPPRIVVAPAAKLSSSPEQEMAATEAGSTLATTPSRRFGHSRSQSTFVTPTPTPTSAVGPEAWPSLSMTPSATTSLAPASQTQQRVSTGKSLTPMDIAIMPTQRLPRYGLMLRDLLRDTPPESLSHARVQRAVALIQKVALLCDSAAPVPTVKTAPSSGAATPLRAGSVLGMTSGEVLGAQASPLLSAAAFGLGKRG</sequence>
<feature type="region of interest" description="Disordered" evidence="1">
    <location>
        <begin position="1685"/>
        <end position="1765"/>
    </location>
</feature>
<dbReference type="PROSITE" id="PS50010">
    <property type="entry name" value="DH_2"/>
    <property type="match status" value="1"/>
</dbReference>
<feature type="region of interest" description="Disordered" evidence="1">
    <location>
        <begin position="1021"/>
        <end position="1054"/>
    </location>
</feature>
<feature type="region of interest" description="Disordered" evidence="1">
    <location>
        <begin position="971"/>
        <end position="998"/>
    </location>
</feature>
<dbReference type="SUPFAM" id="SSF48065">
    <property type="entry name" value="DBL homology domain (DH-domain)"/>
    <property type="match status" value="1"/>
</dbReference>
<feature type="compositionally biased region" description="Polar residues" evidence="1">
    <location>
        <begin position="1740"/>
        <end position="1765"/>
    </location>
</feature>
<dbReference type="Gene3D" id="1.20.900.10">
    <property type="entry name" value="Dbl homology (DH) domain"/>
    <property type="match status" value="1"/>
</dbReference>
<feature type="region of interest" description="Disordered" evidence="1">
    <location>
        <begin position="1"/>
        <end position="159"/>
    </location>
</feature>
<feature type="compositionally biased region" description="Pro residues" evidence="1">
    <location>
        <begin position="469"/>
        <end position="480"/>
    </location>
</feature>
<feature type="compositionally biased region" description="Polar residues" evidence="1">
    <location>
        <begin position="517"/>
        <end position="526"/>
    </location>
</feature>
<feature type="region of interest" description="Disordered" evidence="1">
    <location>
        <begin position="247"/>
        <end position="306"/>
    </location>
</feature>
<feature type="compositionally biased region" description="Pro residues" evidence="1">
    <location>
        <begin position="1"/>
        <end position="15"/>
    </location>
</feature>
<feature type="compositionally biased region" description="Polar residues" evidence="1">
    <location>
        <begin position="1170"/>
        <end position="1180"/>
    </location>
</feature>
<feature type="compositionally biased region" description="Basic and acidic residues" evidence="1">
    <location>
        <begin position="218"/>
        <end position="228"/>
    </location>
</feature>
<evidence type="ECO:0000259" key="2">
    <source>
        <dbReference type="PROSITE" id="PS50010"/>
    </source>
</evidence>
<feature type="region of interest" description="Disordered" evidence="1">
    <location>
        <begin position="1316"/>
        <end position="1391"/>
    </location>
</feature>
<feature type="compositionally biased region" description="Polar residues" evidence="1">
    <location>
        <begin position="30"/>
        <end position="66"/>
    </location>
</feature>
<evidence type="ECO:0000313" key="3">
    <source>
        <dbReference type="EMBL" id="SJX63110.1"/>
    </source>
</evidence>
<dbReference type="Proteomes" id="UP000239563">
    <property type="component" value="Chromosome VII"/>
</dbReference>
<evidence type="ECO:0000313" key="4">
    <source>
        <dbReference type="Proteomes" id="UP000239563"/>
    </source>
</evidence>
<feature type="compositionally biased region" description="Polar residues" evidence="1">
    <location>
        <begin position="566"/>
        <end position="585"/>
    </location>
</feature>
<feature type="compositionally biased region" description="Low complexity" evidence="1">
    <location>
        <begin position="454"/>
        <end position="468"/>
    </location>
</feature>
<accession>A0A2N8UEE8</accession>
<protein>
    <recommendedName>
        <fullName evidence="2">DH domain-containing protein</fullName>
    </recommendedName>
</protein>
<feature type="region of interest" description="Disordered" evidence="1">
    <location>
        <begin position="1601"/>
        <end position="1671"/>
    </location>
</feature>
<feature type="compositionally biased region" description="Low complexity" evidence="1">
    <location>
        <begin position="180"/>
        <end position="211"/>
    </location>
</feature>
<feature type="region of interest" description="Disordered" evidence="1">
    <location>
        <begin position="727"/>
        <end position="748"/>
    </location>
</feature>
<feature type="compositionally biased region" description="Low complexity" evidence="1">
    <location>
        <begin position="367"/>
        <end position="376"/>
    </location>
</feature>
<feature type="compositionally biased region" description="Low complexity" evidence="1">
    <location>
        <begin position="402"/>
        <end position="422"/>
    </location>
</feature>
<dbReference type="EMBL" id="LT795060">
    <property type="protein sequence ID" value="SJX63110.1"/>
    <property type="molecule type" value="Genomic_DNA"/>
</dbReference>
<organism evidence="3 4">
    <name type="scientific">Sporisorium reilianum f. sp. reilianum</name>
    <dbReference type="NCBI Taxonomy" id="72559"/>
    <lineage>
        <taxon>Eukaryota</taxon>
        <taxon>Fungi</taxon>
        <taxon>Dikarya</taxon>
        <taxon>Basidiomycota</taxon>
        <taxon>Ustilaginomycotina</taxon>
        <taxon>Ustilaginomycetes</taxon>
        <taxon>Ustilaginales</taxon>
        <taxon>Ustilaginaceae</taxon>
        <taxon>Sporisorium</taxon>
    </lineage>
</organism>
<feature type="compositionally biased region" description="Polar residues" evidence="1">
    <location>
        <begin position="1375"/>
        <end position="1384"/>
    </location>
</feature>
<gene>
    <name evidence="3" type="ORF">SRS1_13936</name>
</gene>
<name>A0A2N8UEE8_9BASI</name>
<feature type="compositionally biased region" description="Low complexity" evidence="1">
    <location>
        <begin position="102"/>
        <end position="116"/>
    </location>
</feature>
<feature type="compositionally biased region" description="Low complexity" evidence="1">
    <location>
        <begin position="1148"/>
        <end position="1162"/>
    </location>
</feature>
<feature type="compositionally biased region" description="Polar residues" evidence="1">
    <location>
        <begin position="658"/>
        <end position="670"/>
    </location>
</feature>
<feature type="compositionally biased region" description="Low complexity" evidence="1">
    <location>
        <begin position="324"/>
        <end position="336"/>
    </location>
</feature>
<feature type="region of interest" description="Disordered" evidence="1">
    <location>
        <begin position="1101"/>
        <end position="1214"/>
    </location>
</feature>
<dbReference type="InterPro" id="IPR035899">
    <property type="entry name" value="DBL_dom_sf"/>
</dbReference>
<feature type="compositionally biased region" description="Low complexity" evidence="1">
    <location>
        <begin position="506"/>
        <end position="516"/>
    </location>
</feature>
<feature type="region of interest" description="Disordered" evidence="1">
    <location>
        <begin position="434"/>
        <end position="670"/>
    </location>
</feature>
<evidence type="ECO:0000256" key="1">
    <source>
        <dbReference type="SAM" id="MobiDB-lite"/>
    </source>
</evidence>
<dbReference type="GO" id="GO:0005085">
    <property type="term" value="F:guanyl-nucleotide exchange factor activity"/>
    <property type="evidence" value="ECO:0007669"/>
    <property type="project" value="InterPro"/>
</dbReference>
<feature type="compositionally biased region" description="Polar residues" evidence="1">
    <location>
        <begin position="1700"/>
        <end position="1722"/>
    </location>
</feature>
<dbReference type="Pfam" id="PF00621">
    <property type="entry name" value="RhoGEF"/>
    <property type="match status" value="1"/>
</dbReference>
<feature type="compositionally biased region" description="Low complexity" evidence="1">
    <location>
        <begin position="592"/>
        <end position="607"/>
    </location>
</feature>
<feature type="compositionally biased region" description="Low complexity" evidence="1">
    <location>
        <begin position="1040"/>
        <end position="1054"/>
    </location>
</feature>
<feature type="compositionally biased region" description="Polar residues" evidence="1">
    <location>
        <begin position="1027"/>
        <end position="1039"/>
    </location>
</feature>
<reference evidence="3 4" key="1">
    <citation type="submission" date="2017-02" db="EMBL/GenBank/DDBJ databases">
        <authorList>
            <person name="Peterson S.W."/>
        </authorList>
    </citation>
    <scope>NUCLEOTIDE SEQUENCE [LARGE SCALE GENOMIC DNA]</scope>
    <source>
        <strain evidence="3 4">SRS1_H2-8</strain>
    </source>
</reference>
<feature type="compositionally biased region" description="Polar residues" evidence="1">
    <location>
        <begin position="434"/>
        <end position="447"/>
    </location>
</feature>
<feature type="compositionally biased region" description="Low complexity" evidence="1">
    <location>
        <begin position="1602"/>
        <end position="1627"/>
    </location>
</feature>
<feature type="domain" description="DH" evidence="2">
    <location>
        <begin position="1770"/>
        <end position="1820"/>
    </location>
</feature>
<feature type="region of interest" description="Disordered" evidence="1">
    <location>
        <begin position="180"/>
        <end position="234"/>
    </location>
</feature>
<feature type="compositionally biased region" description="Polar residues" evidence="1">
    <location>
        <begin position="1120"/>
        <end position="1143"/>
    </location>
</feature>
<proteinExistence type="predicted"/>